<dbReference type="InterPro" id="IPR045087">
    <property type="entry name" value="Cu-oxidase_fam"/>
</dbReference>
<dbReference type="CDD" id="cd13844">
    <property type="entry name" value="CuRO_1_BOD_CotA_like"/>
    <property type="match status" value="1"/>
</dbReference>
<dbReference type="InterPro" id="IPR008972">
    <property type="entry name" value="Cupredoxin"/>
</dbReference>
<gene>
    <name evidence="2" type="ORF">THII_3371</name>
</gene>
<dbReference type="STRING" id="40754.THII_3371"/>
<dbReference type="SUPFAM" id="SSF49503">
    <property type="entry name" value="Cupredoxins"/>
    <property type="match status" value="3"/>
</dbReference>
<dbReference type="OrthoDB" id="9757546at2"/>
<feature type="domain" description="Fibronectin type-III" evidence="1">
    <location>
        <begin position="1244"/>
        <end position="1343"/>
    </location>
</feature>
<evidence type="ECO:0000313" key="3">
    <source>
        <dbReference type="Proteomes" id="UP000031623"/>
    </source>
</evidence>
<evidence type="ECO:0000313" key="2">
    <source>
        <dbReference type="EMBL" id="BAP57668.1"/>
    </source>
</evidence>
<dbReference type="InterPro" id="IPR003961">
    <property type="entry name" value="FN3_dom"/>
</dbReference>
<proteinExistence type="predicted"/>
<keyword evidence="3" id="KW-1185">Reference proteome</keyword>
<dbReference type="EMBL" id="AP014633">
    <property type="protein sequence ID" value="BAP57668.1"/>
    <property type="molecule type" value="Genomic_DNA"/>
</dbReference>
<dbReference type="Gene3D" id="2.60.40.420">
    <property type="entry name" value="Cupredoxins - blue copper proteins"/>
    <property type="match status" value="3"/>
</dbReference>
<name>A0A090AH90_9GAMM</name>
<accession>A0A090AH90</accession>
<dbReference type="PANTHER" id="PTHR48267">
    <property type="entry name" value="CUPREDOXIN SUPERFAMILY PROTEIN"/>
    <property type="match status" value="1"/>
</dbReference>
<dbReference type="HOGENOM" id="CLU_001857_0_0_6"/>
<dbReference type="InterPro" id="IPR013783">
    <property type="entry name" value="Ig-like_fold"/>
</dbReference>
<dbReference type="PANTHER" id="PTHR48267:SF1">
    <property type="entry name" value="BILIRUBIN OXIDASE"/>
    <property type="match status" value="1"/>
</dbReference>
<sequence>MFKRKINRLITSTLLITALAWKIYPVYAVPPNGNNTNSTHVSHGHHQMTQAQRKAAATHRAALRQSVVPTNGSVAGAADLTAAIAQMPMPGGIPDYFGFTPNYANSPLPPVVTFTGGGGTGASAIATVQGGVITAITLISGGSGYTAAPEVVMTSMDGSGAGATATIDVNGAVNQVTVTNGGNGYGGIRKFVDSLPGLGVASANNLGQYLPIALPDTTTYPGSDYYEIELGEYTEQLHSDLPPTKLRGYRQTNTTNSSVSQFSYLGPIILANKDRPVRVKFTNNLPTGTGGNLFLPVDTSIMGAGMGPLGMSASPMNYSQNRATLHLHGGNTPWISDGTQHQWITPAGETTSYPKGVSVYNVPDMPDPGPGALTFYYTNQQSARLMFYHDHSYGITRLNVYAGEAAGYLLTDSAEQGLVNSGIIPAEQIPLIIQDKTFVPGPNQLAAEDPTWNKGGLGQLWLPHVYMPNQNPYDITGANAMGRWDYGPWFWPPFIGLVNGPVANPYYDPNNAPWEPLYIPGTPNPSIAPEAFMDTPLVNGTAYPYLQVGQKAYRFRILNANNDRFLNLQLYFANSNDPMWDSTTGALLNPNAGEVNMVPAIPNAGLPPSWPTDGREGGVPDPLASGPSFIEIGTEGGFLPAPVVLPNTPAGYDYDRRSVTVLNITNTTLLLGPAERADIIIDFSGVPDGSKLILYNDAPAPVPAFDTRYDYYTGDPDQTDTGGAPSTLPGYGPNTRTIMQIQVSAALGSAPSFNLAALQTALPTAYAQFQDKPIVPQAAYNTAFNANYPVDVYARIFSNTLSFFNGPLTGLTLTKGGSGYTTIPTVNITGGGGTGATVAATLTATSIANLTLTNGGSGYTSAPTVTISGGGGTGATATATLATGKSVANVNVTNGGKSYNSAPTISFSGGGGTGATANATIKSGKVTAITVTNKGSNYTAAPTVVFSGGGGSGASATVTLAGAVASLTLTNGGSGYTAVPTVGFSSGGGSGAAATATVTPTSIATLTLNNGGNNYTSAPTVNFSGGGGSGAAATALSLTMSLEPKAIVEDFDPIYGRMNAMLGVEIPLTGPQVQTTIPFFDIDPATEIFKNSDATTPIGSLADGTQLWKITHNGVDTHAIHWHMFNVQIINRVGWDGMIKPPDPNELGWKETVRMNPLEDIIVAMRPIIPNVPFDLPNSIHPLDVTMPLGSTMGFHNVGPDNEPAPVTNQLVNFGWEYVWHCHLLGHEENIMMRPISVGVAPKAPSNLSATVPKGQAAVILTWTDNSVNETNWTVQRATSATGPWTTVVTLSSTTGSTIGGGVTYTDTTVVKKTTYYYRVIANNVVGYTQAYTAPSIGYPHPSVDSVPSGTSNSVKP</sequence>
<evidence type="ECO:0000259" key="1">
    <source>
        <dbReference type="PROSITE" id="PS50853"/>
    </source>
</evidence>
<dbReference type="Gene3D" id="2.60.40.10">
    <property type="entry name" value="Immunoglobulins"/>
    <property type="match status" value="1"/>
</dbReference>
<organism evidence="2 3">
    <name type="scientific">Thioploca ingrica</name>
    <dbReference type="NCBI Taxonomy" id="40754"/>
    <lineage>
        <taxon>Bacteria</taxon>
        <taxon>Pseudomonadati</taxon>
        <taxon>Pseudomonadota</taxon>
        <taxon>Gammaproteobacteria</taxon>
        <taxon>Thiotrichales</taxon>
        <taxon>Thiotrichaceae</taxon>
        <taxon>Thioploca</taxon>
    </lineage>
</organism>
<dbReference type="Proteomes" id="UP000031623">
    <property type="component" value="Chromosome"/>
</dbReference>
<dbReference type="SUPFAM" id="SSF49265">
    <property type="entry name" value="Fibronectin type III"/>
    <property type="match status" value="1"/>
</dbReference>
<dbReference type="PROSITE" id="PS50853">
    <property type="entry name" value="FN3"/>
    <property type="match status" value="1"/>
</dbReference>
<reference evidence="2 3" key="1">
    <citation type="journal article" date="2014" name="ISME J.">
        <title>Ecophysiology of Thioploca ingrica as revealed by the complete genome sequence supplemented with proteomic evidence.</title>
        <authorList>
            <person name="Kojima H."/>
            <person name="Ogura Y."/>
            <person name="Yamamoto N."/>
            <person name="Togashi T."/>
            <person name="Mori H."/>
            <person name="Watanabe T."/>
            <person name="Nemoto F."/>
            <person name="Kurokawa K."/>
            <person name="Hayashi T."/>
            <person name="Fukui M."/>
        </authorList>
    </citation>
    <scope>NUCLEOTIDE SEQUENCE [LARGE SCALE GENOMIC DNA]</scope>
</reference>
<protein>
    <submittedName>
        <fullName evidence="2">Fibronectin type III domain-containing protein</fullName>
    </submittedName>
</protein>
<dbReference type="KEGG" id="tig:THII_3371"/>
<dbReference type="InterPro" id="IPR036116">
    <property type="entry name" value="FN3_sf"/>
</dbReference>